<dbReference type="PANTHER" id="PTHR46890:SF48">
    <property type="entry name" value="RNA-DIRECTED DNA POLYMERASE"/>
    <property type="match status" value="1"/>
</dbReference>
<accession>A0AAW2V3I1</accession>
<dbReference type="InterPro" id="IPR052343">
    <property type="entry name" value="Retrotransposon-Effector_Assoc"/>
</dbReference>
<gene>
    <name evidence="2" type="ORF">Sradi_0910600</name>
</gene>
<dbReference type="PANTHER" id="PTHR46890">
    <property type="entry name" value="NON-LTR RETROLELEMENT REVERSE TRANSCRIPTASE-LIKE PROTEIN-RELATED"/>
    <property type="match status" value="1"/>
</dbReference>
<name>A0AAW2V3I1_SESRA</name>
<reference evidence="2" key="1">
    <citation type="submission" date="2020-06" db="EMBL/GenBank/DDBJ databases">
        <authorList>
            <person name="Li T."/>
            <person name="Hu X."/>
            <person name="Zhang T."/>
            <person name="Song X."/>
            <person name="Zhang H."/>
            <person name="Dai N."/>
            <person name="Sheng W."/>
            <person name="Hou X."/>
            <person name="Wei L."/>
        </authorList>
    </citation>
    <scope>NUCLEOTIDE SEQUENCE</scope>
    <source>
        <strain evidence="2">G02</strain>
        <tissue evidence="2">Leaf</tissue>
    </source>
</reference>
<dbReference type="EMBL" id="JACGWJ010000004">
    <property type="protein sequence ID" value="KAL0423758.1"/>
    <property type="molecule type" value="Genomic_DNA"/>
</dbReference>
<evidence type="ECO:0000259" key="1">
    <source>
        <dbReference type="Pfam" id="PF00078"/>
    </source>
</evidence>
<dbReference type="InterPro" id="IPR000477">
    <property type="entry name" value="RT_dom"/>
</dbReference>
<dbReference type="AlphaFoldDB" id="A0AAW2V3I1"/>
<dbReference type="Pfam" id="PF00078">
    <property type="entry name" value="RVT_1"/>
    <property type="match status" value="1"/>
</dbReference>
<evidence type="ECO:0000313" key="2">
    <source>
        <dbReference type="EMBL" id="KAL0423758.1"/>
    </source>
</evidence>
<feature type="domain" description="Reverse transcriptase" evidence="1">
    <location>
        <begin position="146"/>
        <end position="341"/>
    </location>
</feature>
<organism evidence="2">
    <name type="scientific">Sesamum radiatum</name>
    <name type="common">Black benniseed</name>
    <dbReference type="NCBI Taxonomy" id="300843"/>
    <lineage>
        <taxon>Eukaryota</taxon>
        <taxon>Viridiplantae</taxon>
        <taxon>Streptophyta</taxon>
        <taxon>Embryophyta</taxon>
        <taxon>Tracheophyta</taxon>
        <taxon>Spermatophyta</taxon>
        <taxon>Magnoliopsida</taxon>
        <taxon>eudicotyledons</taxon>
        <taxon>Gunneridae</taxon>
        <taxon>Pentapetalae</taxon>
        <taxon>asterids</taxon>
        <taxon>lamiids</taxon>
        <taxon>Lamiales</taxon>
        <taxon>Pedaliaceae</taxon>
        <taxon>Sesamum</taxon>
    </lineage>
</organism>
<comment type="caution">
    <text evidence="2">The sequence shown here is derived from an EMBL/GenBank/DDBJ whole genome shotgun (WGS) entry which is preliminary data.</text>
</comment>
<proteinExistence type="predicted"/>
<protein>
    <recommendedName>
        <fullName evidence="1">Reverse transcriptase domain-containing protein</fullName>
    </recommendedName>
</protein>
<reference evidence="2" key="2">
    <citation type="journal article" date="2024" name="Plant">
        <title>Genomic evolution and insights into agronomic trait innovations of Sesamum species.</title>
        <authorList>
            <person name="Miao H."/>
            <person name="Wang L."/>
            <person name="Qu L."/>
            <person name="Liu H."/>
            <person name="Sun Y."/>
            <person name="Le M."/>
            <person name="Wang Q."/>
            <person name="Wei S."/>
            <person name="Zheng Y."/>
            <person name="Lin W."/>
            <person name="Duan Y."/>
            <person name="Cao H."/>
            <person name="Xiong S."/>
            <person name="Wang X."/>
            <person name="Wei L."/>
            <person name="Li C."/>
            <person name="Ma Q."/>
            <person name="Ju M."/>
            <person name="Zhao R."/>
            <person name="Li G."/>
            <person name="Mu C."/>
            <person name="Tian Q."/>
            <person name="Mei H."/>
            <person name="Zhang T."/>
            <person name="Gao T."/>
            <person name="Zhang H."/>
        </authorList>
    </citation>
    <scope>NUCLEOTIDE SEQUENCE</scope>
    <source>
        <strain evidence="2">G02</strain>
    </source>
</reference>
<sequence>MVKRNTARNSILAVTKSDGCIITFAPEIAQKFIGFYTSLLDTEDQTRPADDGVFEWGPMLTLELASDFCRAVTPAEVKTAVLQISDNKAPGPDSYTSCFFRKTWNIVGDLVCKVVMDFFRSRRMLRQLNHTIIALVSKFRHSPLVADYRPISRSNVIYKVIIKIIANRLSPALEHLIDSSQAAFVGGRNITNNIFLAQEMVRRYSRKLISPRCTMNIDLLRHLIRSHGRFSPEYSTVALNGSLHGFFSGKKGLRQGDPMSLALVLLCMEFFSCLIKRNTSNSDFNFHPKCEKLKITHILFANDLILFSRGDLPSIHILMERLQEFKDISGLSFNTSKSSIFTAGIQNDMLD</sequence>